<gene>
    <name evidence="2" type="ORF">HPB48_006941</name>
</gene>
<dbReference type="VEuPathDB" id="VectorBase:HLOH_045126"/>
<keyword evidence="3" id="KW-1185">Reference proteome</keyword>
<dbReference type="Proteomes" id="UP000821853">
    <property type="component" value="Unassembled WGS sequence"/>
</dbReference>
<evidence type="ECO:0000313" key="2">
    <source>
        <dbReference type="EMBL" id="KAH9377254.1"/>
    </source>
</evidence>
<sequence length="142" mass="16158">MEEFSPQTLTEQQEKKERTPPPRVGSAKVLSVSTAGRPHLEGYGRKIEAAKEERQKPQPHFERGVVQVKTKSVRMNPARATRREVKRNARGACPTAAAPCDRFQVFRVRSQKRSIEGPLLFFHSHLSLASFCFVTARRARFL</sequence>
<dbReference type="AlphaFoldDB" id="A0A9J6GFM8"/>
<name>A0A9J6GFM8_HAELO</name>
<feature type="compositionally biased region" description="Polar residues" evidence="1">
    <location>
        <begin position="1"/>
        <end position="11"/>
    </location>
</feature>
<reference evidence="2 3" key="1">
    <citation type="journal article" date="2020" name="Cell">
        <title>Large-Scale Comparative Analyses of Tick Genomes Elucidate Their Genetic Diversity and Vector Capacities.</title>
        <authorList>
            <consortium name="Tick Genome and Microbiome Consortium (TIGMIC)"/>
            <person name="Jia N."/>
            <person name="Wang J."/>
            <person name="Shi W."/>
            <person name="Du L."/>
            <person name="Sun Y."/>
            <person name="Zhan W."/>
            <person name="Jiang J.F."/>
            <person name="Wang Q."/>
            <person name="Zhang B."/>
            <person name="Ji P."/>
            <person name="Bell-Sakyi L."/>
            <person name="Cui X.M."/>
            <person name="Yuan T.T."/>
            <person name="Jiang B.G."/>
            <person name="Yang W.F."/>
            <person name="Lam T.T."/>
            <person name="Chang Q.C."/>
            <person name="Ding S.J."/>
            <person name="Wang X.J."/>
            <person name="Zhu J.G."/>
            <person name="Ruan X.D."/>
            <person name="Zhao L."/>
            <person name="Wei J.T."/>
            <person name="Ye R.Z."/>
            <person name="Que T.C."/>
            <person name="Du C.H."/>
            <person name="Zhou Y.H."/>
            <person name="Cheng J.X."/>
            <person name="Dai P.F."/>
            <person name="Guo W.B."/>
            <person name="Han X.H."/>
            <person name="Huang E.J."/>
            <person name="Li L.F."/>
            <person name="Wei W."/>
            <person name="Gao Y.C."/>
            <person name="Liu J.Z."/>
            <person name="Shao H.Z."/>
            <person name="Wang X."/>
            <person name="Wang C.C."/>
            <person name="Yang T.C."/>
            <person name="Huo Q.B."/>
            <person name="Li W."/>
            <person name="Chen H.Y."/>
            <person name="Chen S.E."/>
            <person name="Zhou L.G."/>
            <person name="Ni X.B."/>
            <person name="Tian J.H."/>
            <person name="Sheng Y."/>
            <person name="Liu T."/>
            <person name="Pan Y.S."/>
            <person name="Xia L.Y."/>
            <person name="Li J."/>
            <person name="Zhao F."/>
            <person name="Cao W.C."/>
        </authorList>
    </citation>
    <scope>NUCLEOTIDE SEQUENCE [LARGE SCALE GENOMIC DNA]</scope>
    <source>
        <strain evidence="2">HaeL-2018</strain>
    </source>
</reference>
<accession>A0A9J6GFM8</accession>
<feature type="region of interest" description="Disordered" evidence="1">
    <location>
        <begin position="1"/>
        <end position="91"/>
    </location>
</feature>
<comment type="caution">
    <text evidence="2">The sequence shown here is derived from an EMBL/GenBank/DDBJ whole genome shotgun (WGS) entry which is preliminary data.</text>
</comment>
<evidence type="ECO:0000256" key="1">
    <source>
        <dbReference type="SAM" id="MobiDB-lite"/>
    </source>
</evidence>
<protein>
    <submittedName>
        <fullName evidence="2">Uncharacterized protein</fullName>
    </submittedName>
</protein>
<evidence type="ECO:0000313" key="3">
    <source>
        <dbReference type="Proteomes" id="UP000821853"/>
    </source>
</evidence>
<organism evidence="2 3">
    <name type="scientific">Haemaphysalis longicornis</name>
    <name type="common">Bush tick</name>
    <dbReference type="NCBI Taxonomy" id="44386"/>
    <lineage>
        <taxon>Eukaryota</taxon>
        <taxon>Metazoa</taxon>
        <taxon>Ecdysozoa</taxon>
        <taxon>Arthropoda</taxon>
        <taxon>Chelicerata</taxon>
        <taxon>Arachnida</taxon>
        <taxon>Acari</taxon>
        <taxon>Parasitiformes</taxon>
        <taxon>Ixodida</taxon>
        <taxon>Ixodoidea</taxon>
        <taxon>Ixodidae</taxon>
        <taxon>Haemaphysalinae</taxon>
        <taxon>Haemaphysalis</taxon>
    </lineage>
</organism>
<proteinExistence type="predicted"/>
<feature type="compositionally biased region" description="Basic and acidic residues" evidence="1">
    <location>
        <begin position="38"/>
        <end position="63"/>
    </location>
</feature>
<dbReference type="EMBL" id="JABSTR010000008">
    <property type="protein sequence ID" value="KAH9377254.1"/>
    <property type="molecule type" value="Genomic_DNA"/>
</dbReference>